<dbReference type="GO" id="GO:0016020">
    <property type="term" value="C:membrane"/>
    <property type="evidence" value="ECO:0007669"/>
    <property type="project" value="UniProtKB-SubCell"/>
</dbReference>
<feature type="signal peptide" evidence="7">
    <location>
        <begin position="1"/>
        <end position="24"/>
    </location>
</feature>
<feature type="region of interest" description="Disordered" evidence="5">
    <location>
        <begin position="771"/>
        <end position="844"/>
    </location>
</feature>
<feature type="transmembrane region" description="Helical" evidence="6">
    <location>
        <begin position="413"/>
        <end position="433"/>
    </location>
</feature>
<feature type="transmembrane region" description="Helical" evidence="6">
    <location>
        <begin position="235"/>
        <end position="256"/>
    </location>
</feature>
<evidence type="ECO:0000313" key="9">
    <source>
        <dbReference type="EMBL" id="KAG0011412.1"/>
    </source>
</evidence>
<feature type="transmembrane region" description="Helical" evidence="6">
    <location>
        <begin position="276"/>
        <end position="299"/>
    </location>
</feature>
<feature type="chain" id="PRO_5040405717" description="G-protein coupled receptors family 2 profile 2 domain-containing protein" evidence="7">
    <location>
        <begin position="25"/>
        <end position="844"/>
    </location>
</feature>
<feature type="compositionally biased region" description="Low complexity" evidence="5">
    <location>
        <begin position="810"/>
        <end position="832"/>
    </location>
</feature>
<evidence type="ECO:0000313" key="10">
    <source>
        <dbReference type="Proteomes" id="UP000703661"/>
    </source>
</evidence>
<dbReference type="PANTHER" id="PTHR31787:SF3">
    <property type="entry name" value="FRIZZLED AND SMOOTHENED-LIKE PROTEIN H"/>
    <property type="match status" value="1"/>
</dbReference>
<feature type="region of interest" description="Disordered" evidence="5">
    <location>
        <begin position="613"/>
        <end position="732"/>
    </location>
</feature>
<feature type="domain" description="G-protein coupled receptors family 2 profile 2" evidence="8">
    <location>
        <begin position="118"/>
        <end position="288"/>
    </location>
</feature>
<keyword evidence="4 6" id="KW-0472">Membrane</keyword>
<reference evidence="9" key="1">
    <citation type="journal article" date="2020" name="Fungal Divers.">
        <title>Resolving the Mortierellaceae phylogeny through synthesis of multi-gene phylogenetics and phylogenomics.</title>
        <authorList>
            <person name="Vandepol N."/>
            <person name="Liber J."/>
            <person name="Desiro A."/>
            <person name="Na H."/>
            <person name="Kennedy M."/>
            <person name="Barry K."/>
            <person name="Grigoriev I.V."/>
            <person name="Miller A.N."/>
            <person name="O'Donnell K."/>
            <person name="Stajich J.E."/>
            <person name="Bonito G."/>
        </authorList>
    </citation>
    <scope>NUCLEOTIDE SEQUENCE</scope>
    <source>
        <strain evidence="9">NRRL 2769</strain>
    </source>
</reference>
<evidence type="ECO:0000256" key="2">
    <source>
        <dbReference type="ARBA" id="ARBA00022692"/>
    </source>
</evidence>
<feature type="transmembrane region" description="Helical" evidence="6">
    <location>
        <begin position="158"/>
        <end position="177"/>
    </location>
</feature>
<keyword evidence="10" id="KW-1185">Reference proteome</keyword>
<dbReference type="GO" id="GO:0007166">
    <property type="term" value="P:cell surface receptor signaling pathway"/>
    <property type="evidence" value="ECO:0007669"/>
    <property type="project" value="InterPro"/>
</dbReference>
<dbReference type="InterPro" id="IPR017981">
    <property type="entry name" value="GPCR_2-like_7TM"/>
</dbReference>
<dbReference type="Gene3D" id="1.20.1070.10">
    <property type="entry name" value="Rhodopsin 7-helix transmembrane proteins"/>
    <property type="match status" value="1"/>
</dbReference>
<dbReference type="Proteomes" id="UP000703661">
    <property type="component" value="Unassembled WGS sequence"/>
</dbReference>
<evidence type="ECO:0000256" key="7">
    <source>
        <dbReference type="SAM" id="SignalP"/>
    </source>
</evidence>
<feature type="region of interest" description="Disordered" evidence="5">
    <location>
        <begin position="453"/>
        <end position="497"/>
    </location>
</feature>
<feature type="compositionally biased region" description="Low complexity" evidence="5">
    <location>
        <begin position="65"/>
        <end position="78"/>
    </location>
</feature>
<dbReference type="EMBL" id="JAAAID010001153">
    <property type="protein sequence ID" value="KAG0011412.1"/>
    <property type="molecule type" value="Genomic_DNA"/>
</dbReference>
<feature type="transmembrane region" description="Helical" evidence="6">
    <location>
        <begin position="197"/>
        <end position="223"/>
    </location>
</feature>
<feature type="transmembrane region" description="Helical" evidence="6">
    <location>
        <begin position="126"/>
        <end position="146"/>
    </location>
</feature>
<feature type="compositionally biased region" description="Polar residues" evidence="5">
    <location>
        <begin position="51"/>
        <end position="64"/>
    </location>
</feature>
<sequence length="844" mass="93425">MRIQRITAYTLAAILVLLETAVSAQLTTDPSSFALPTQTAQTTQTTQTTNFILPTSPTSSSNVATPTSSTGNSTLGSSSSSCPGPLIPNSLNLNVQTCLDGCCIKCPAYKSFYPPNRADAILNATYVVRQISLICAIFMTVSYLILPGKRSQPHISVLFLMVSLSLWYIAFDIMPGTSNACINDFEYSTWNNSNLCAAQGVLIIYFTQTSALWCALLIYKLHLLAVWQSDIIDRYYGWLTAFCWLFPLGFAITVAAKRLSQFPGIGFSCLVSTKDLNLYLFYPLAVYIYPALLCHAVTVGKLIQLAILSSKVDTAMLSSNVGMKLSSSMQAKRLLRGQWRPALMLATVMASITVFWLFYYIDAHRLSGLSSNTLWVQEWVVCLLSSSAKGLSSDQTQSTCAELIKDNVPSLSWFGAAESLVAILGIVASLVFVSKMEFWSEWANTIHRHFGRDKQERHGDLSRTHESGNPPVMGRRGSSHYQYNDPNMKKGTRIGYNDELPRHVHRIDNKPLPGHDEFEAQQWYDMDALLDREYDLQDTNQQGNTSYGSRPGVTPTSGRMPSTEPPHYLASASQDPHSGDILYTPPVKEIDSWAPKSPPKAYLVANDSSDRYVEQPVIPRPVPRASLKRKNDQQQQQQQEQQRQQEQEQQQQQQQHTQEQALFLSTPQSPTFVQTPLSPMPPKPLNQPPTPFLPRKKEPDSVPIVSRVRGSPAVGNTAPLSGKGALSSYSDDSNDKIMVASREIVTGNNGGSIIGRGQSKIMSHRESSDFLGRSNLKKVPSALNVQTESSTPPTIPLKSPARRQNSIIKSSYQSRGQQGEGQGSFSQSIQISPTESSQQRQWER</sequence>
<comment type="caution">
    <text evidence="9">The sequence shown here is derived from an EMBL/GenBank/DDBJ whole genome shotgun (WGS) entry which is preliminary data.</text>
</comment>
<evidence type="ECO:0000256" key="1">
    <source>
        <dbReference type="ARBA" id="ARBA00004141"/>
    </source>
</evidence>
<name>A0A9P6MSW6_9FUNG</name>
<keyword evidence="3 6" id="KW-1133">Transmembrane helix</keyword>
<feature type="compositionally biased region" description="Basic and acidic residues" evidence="5">
    <location>
        <begin position="453"/>
        <end position="466"/>
    </location>
</feature>
<comment type="subcellular location">
    <subcellularLocation>
        <location evidence="1">Membrane</location>
        <topology evidence="1">Multi-pass membrane protein</topology>
    </subcellularLocation>
</comment>
<dbReference type="InterPro" id="IPR050949">
    <property type="entry name" value="GPCR_Fz/Smo-like"/>
</dbReference>
<proteinExistence type="predicted"/>
<evidence type="ECO:0000256" key="4">
    <source>
        <dbReference type="ARBA" id="ARBA00023136"/>
    </source>
</evidence>
<dbReference type="PROSITE" id="PS50261">
    <property type="entry name" value="G_PROTEIN_RECEP_F2_4"/>
    <property type="match status" value="1"/>
</dbReference>
<accession>A0A9P6MSW6</accession>
<evidence type="ECO:0000256" key="5">
    <source>
        <dbReference type="SAM" id="MobiDB-lite"/>
    </source>
</evidence>
<gene>
    <name evidence="9" type="ORF">BGZ80_000708</name>
</gene>
<feature type="compositionally biased region" description="Polar residues" evidence="5">
    <location>
        <begin position="538"/>
        <end position="560"/>
    </location>
</feature>
<organism evidence="9 10">
    <name type="scientific">Entomortierella chlamydospora</name>
    <dbReference type="NCBI Taxonomy" id="101097"/>
    <lineage>
        <taxon>Eukaryota</taxon>
        <taxon>Fungi</taxon>
        <taxon>Fungi incertae sedis</taxon>
        <taxon>Mucoromycota</taxon>
        <taxon>Mortierellomycotina</taxon>
        <taxon>Mortierellomycetes</taxon>
        <taxon>Mortierellales</taxon>
        <taxon>Mortierellaceae</taxon>
        <taxon>Entomortierella</taxon>
    </lineage>
</organism>
<feature type="compositionally biased region" description="Pro residues" evidence="5">
    <location>
        <begin position="678"/>
        <end position="692"/>
    </location>
</feature>
<feature type="compositionally biased region" description="Polar residues" evidence="5">
    <location>
        <begin position="663"/>
        <end position="677"/>
    </location>
</feature>
<evidence type="ECO:0000256" key="3">
    <source>
        <dbReference type="ARBA" id="ARBA00022989"/>
    </source>
</evidence>
<keyword evidence="7" id="KW-0732">Signal</keyword>
<dbReference type="PANTHER" id="PTHR31787">
    <property type="entry name" value="G-PROTEIN-COUPLED RECEPTOR GPCR FAMILY PROTEIN"/>
    <property type="match status" value="1"/>
</dbReference>
<dbReference type="GO" id="GO:0004888">
    <property type="term" value="F:transmembrane signaling receptor activity"/>
    <property type="evidence" value="ECO:0007669"/>
    <property type="project" value="InterPro"/>
</dbReference>
<feature type="transmembrane region" description="Helical" evidence="6">
    <location>
        <begin position="342"/>
        <end position="361"/>
    </location>
</feature>
<feature type="region of interest" description="Disordered" evidence="5">
    <location>
        <begin position="538"/>
        <end position="584"/>
    </location>
</feature>
<feature type="compositionally biased region" description="Polar residues" evidence="5">
    <location>
        <begin position="833"/>
        <end position="844"/>
    </location>
</feature>
<feature type="compositionally biased region" description="Polar residues" evidence="5">
    <location>
        <begin position="783"/>
        <end position="792"/>
    </location>
</feature>
<evidence type="ECO:0000256" key="6">
    <source>
        <dbReference type="SAM" id="Phobius"/>
    </source>
</evidence>
<protein>
    <recommendedName>
        <fullName evidence="8">G-protein coupled receptors family 2 profile 2 domain-containing protein</fullName>
    </recommendedName>
</protein>
<feature type="region of interest" description="Disordered" evidence="5">
    <location>
        <begin position="51"/>
        <end position="78"/>
    </location>
</feature>
<dbReference type="AlphaFoldDB" id="A0A9P6MSW6"/>
<keyword evidence="2 6" id="KW-0812">Transmembrane</keyword>
<feature type="compositionally biased region" description="Low complexity" evidence="5">
    <location>
        <begin position="633"/>
        <end position="660"/>
    </location>
</feature>
<evidence type="ECO:0000259" key="8">
    <source>
        <dbReference type="PROSITE" id="PS50261"/>
    </source>
</evidence>